<organism evidence="2 3">
    <name type="scientific">Trichuris suis</name>
    <name type="common">pig whipworm</name>
    <dbReference type="NCBI Taxonomy" id="68888"/>
    <lineage>
        <taxon>Eukaryota</taxon>
        <taxon>Metazoa</taxon>
        <taxon>Ecdysozoa</taxon>
        <taxon>Nematoda</taxon>
        <taxon>Enoplea</taxon>
        <taxon>Dorylaimia</taxon>
        <taxon>Trichinellida</taxon>
        <taxon>Trichuridae</taxon>
        <taxon>Trichuris</taxon>
    </lineage>
</organism>
<keyword evidence="3" id="KW-1185">Reference proteome</keyword>
<evidence type="ECO:0000313" key="2">
    <source>
        <dbReference type="EMBL" id="KFD55447.1"/>
    </source>
</evidence>
<dbReference type="Proteomes" id="UP000030764">
    <property type="component" value="Unassembled WGS sequence"/>
</dbReference>
<dbReference type="EMBL" id="KL363200">
    <property type="protein sequence ID" value="KFD55447.1"/>
    <property type="molecule type" value="Genomic_DNA"/>
</dbReference>
<protein>
    <submittedName>
        <fullName evidence="2">Uncharacterized protein</fullName>
    </submittedName>
</protein>
<sequence>MNEKDVSCPGCKASKVPMQDCNLYTSSNATWQDSFADAAVQCINGVWRDVKTSNGMLLSLIGCLCSFDPKPLYAELEYNPIEVDIDQSIIDTLKLDHKAQPYRNDRMAIGNYALLFLILGKRIDQTSYTAWAQARIKAVFAMACLKLEIEDLEQAINFNWATNISTIYRYSPTARASVLEFFLSKRGKLAFYMCERFWPYARLKGFHFIQTYLIRSCYRPILADPYLSTDMEHWAAAMRAWEKFPLNKRVYAGLICNDDVFHLLAGNQLQRLTYIAVQVGALKKPHLKNYKCKAPPDKEACDALVEKYFSPNVKFPDDLLTTTEIELEFSQRPGKDHYMGLSQLRLVAIEKLESSLPKEDLEVRKYLAKVKFVSNLILEMERLTPCLPMWPQPSDAELPTSQVKEEQTESHVRSTQSDSEKCADEITMPATPSSQQSANENET</sequence>
<proteinExistence type="predicted"/>
<evidence type="ECO:0000256" key="1">
    <source>
        <dbReference type="SAM" id="MobiDB-lite"/>
    </source>
</evidence>
<feature type="region of interest" description="Disordered" evidence="1">
    <location>
        <begin position="393"/>
        <end position="443"/>
    </location>
</feature>
<dbReference type="AlphaFoldDB" id="A0A085ME01"/>
<gene>
    <name evidence="2" type="ORF">M513_03787</name>
</gene>
<feature type="compositionally biased region" description="Polar residues" evidence="1">
    <location>
        <begin position="430"/>
        <end position="443"/>
    </location>
</feature>
<name>A0A085ME01_9BILA</name>
<feature type="compositionally biased region" description="Basic and acidic residues" evidence="1">
    <location>
        <begin position="403"/>
        <end position="424"/>
    </location>
</feature>
<evidence type="ECO:0000313" key="3">
    <source>
        <dbReference type="Proteomes" id="UP000030764"/>
    </source>
</evidence>
<accession>A0A085ME01</accession>
<reference evidence="2 3" key="1">
    <citation type="journal article" date="2014" name="Nat. Genet.">
        <title>Genome and transcriptome of the porcine whipworm Trichuris suis.</title>
        <authorList>
            <person name="Jex A.R."/>
            <person name="Nejsum P."/>
            <person name="Schwarz E.M."/>
            <person name="Hu L."/>
            <person name="Young N.D."/>
            <person name="Hall R.S."/>
            <person name="Korhonen P.K."/>
            <person name="Liao S."/>
            <person name="Thamsborg S."/>
            <person name="Xia J."/>
            <person name="Xu P."/>
            <person name="Wang S."/>
            <person name="Scheerlinck J.P."/>
            <person name="Hofmann A."/>
            <person name="Sternberg P.W."/>
            <person name="Wang J."/>
            <person name="Gasser R.B."/>
        </authorList>
    </citation>
    <scope>NUCLEOTIDE SEQUENCE [LARGE SCALE GENOMIC DNA]</scope>
    <source>
        <strain evidence="2">DCEP-RM93M</strain>
    </source>
</reference>